<evidence type="ECO:0000256" key="1">
    <source>
        <dbReference type="SAM" id="MobiDB-lite"/>
    </source>
</evidence>
<feature type="compositionally biased region" description="Pro residues" evidence="1">
    <location>
        <begin position="41"/>
        <end position="50"/>
    </location>
</feature>
<dbReference type="SUPFAM" id="SSF56219">
    <property type="entry name" value="DNase I-like"/>
    <property type="match status" value="1"/>
</dbReference>
<accession>A0A409XWC6</accession>
<reference evidence="2 3" key="1">
    <citation type="journal article" date="2018" name="Evol. Lett.">
        <title>Horizontal gene cluster transfer increased hallucinogenic mushroom diversity.</title>
        <authorList>
            <person name="Reynolds H.T."/>
            <person name="Vijayakumar V."/>
            <person name="Gluck-Thaler E."/>
            <person name="Korotkin H.B."/>
            <person name="Matheny P.B."/>
            <person name="Slot J.C."/>
        </authorList>
    </citation>
    <scope>NUCLEOTIDE SEQUENCE [LARGE SCALE GENOMIC DNA]</scope>
    <source>
        <strain evidence="2 3">2631</strain>
    </source>
</reference>
<dbReference type="Proteomes" id="UP000283269">
    <property type="component" value="Unassembled WGS sequence"/>
</dbReference>
<feature type="region of interest" description="Disordered" evidence="1">
    <location>
        <begin position="1"/>
        <end position="101"/>
    </location>
</feature>
<sequence>ARPPIQAQQDKGKGQADKPRPPSPAPPQPRPPAKKPVVPNQRPPPVPPSSSRPVRPAPRSYAEAARKKAHIQQPTTPAAPTSRPPSRKGRRIPDYTAHGPSRRQMLIDVGDHAKDANLTTLFKDLSADVLLRQGLRVKVLGVEVAYDGYSVPTDKVPSERDTEILRGAVTAHFKTHYKFMPWVGMPTSKSFLRIVDVPRFQGTHYDLDHLTEREEVASALKASPIWSSSHILCGDPRVVRTSKASTTATAFFDIWDTASGARARQLVDKQFMFRGRPLWILRRTPASPSALGVGSGVILSAAAMRSRPNVHDALVLTSWRSIAPLQAAAKAIQRRTPLRHLHLVESPALTPLAAQIAERITVPMSALACSGVTGSISFGMSRNIVRMSQTVQDLPVRILSFNCAKSSLSVETILEHFVLAYDIVFIQEPPWRFVRTTPSTSRKSGDDVIGAPLHPSWLPMVRNPEPDTRPRVMAYVSNRLKEFRPSMHRDLIDHRDVLILSLFANGQCYNLMNVYSDETHTAALLLVEEAASLPLFIYMGVIDLVFVQPDQTLTAQVTRVHNAMGESDHIPLATTLSISADSGATPRRALKADKEEQIRFVRVIEGEFAMKVDEHTPLNTPDQIDAVAQAIAD</sequence>
<feature type="compositionally biased region" description="Basic and acidic residues" evidence="1">
    <location>
        <begin position="10"/>
        <end position="20"/>
    </location>
</feature>
<dbReference type="OrthoDB" id="3070505at2759"/>
<feature type="compositionally biased region" description="Pro residues" evidence="1">
    <location>
        <begin position="21"/>
        <end position="31"/>
    </location>
</feature>
<dbReference type="InParanoid" id="A0A409XWC6"/>
<organism evidence="2 3">
    <name type="scientific">Psilocybe cyanescens</name>
    <dbReference type="NCBI Taxonomy" id="93625"/>
    <lineage>
        <taxon>Eukaryota</taxon>
        <taxon>Fungi</taxon>
        <taxon>Dikarya</taxon>
        <taxon>Basidiomycota</taxon>
        <taxon>Agaricomycotina</taxon>
        <taxon>Agaricomycetes</taxon>
        <taxon>Agaricomycetidae</taxon>
        <taxon>Agaricales</taxon>
        <taxon>Agaricineae</taxon>
        <taxon>Strophariaceae</taxon>
        <taxon>Psilocybe</taxon>
    </lineage>
</organism>
<proteinExistence type="predicted"/>
<comment type="caution">
    <text evidence="2">The sequence shown here is derived from an EMBL/GenBank/DDBJ whole genome shotgun (WGS) entry which is preliminary data.</text>
</comment>
<dbReference type="EMBL" id="NHYD01000137">
    <property type="protein sequence ID" value="PPQ95059.1"/>
    <property type="molecule type" value="Genomic_DNA"/>
</dbReference>
<dbReference type="InterPro" id="IPR036691">
    <property type="entry name" value="Endo/exonu/phosph_ase_sf"/>
</dbReference>
<protein>
    <recommendedName>
        <fullName evidence="4">Endonuclease/exonuclease/phosphatase domain-containing protein</fullName>
    </recommendedName>
</protein>
<evidence type="ECO:0008006" key="4">
    <source>
        <dbReference type="Google" id="ProtNLM"/>
    </source>
</evidence>
<evidence type="ECO:0000313" key="3">
    <source>
        <dbReference type="Proteomes" id="UP000283269"/>
    </source>
</evidence>
<name>A0A409XWC6_PSICY</name>
<evidence type="ECO:0000313" key="2">
    <source>
        <dbReference type="EMBL" id="PPQ95059.1"/>
    </source>
</evidence>
<feature type="non-terminal residue" evidence="2">
    <location>
        <position position="633"/>
    </location>
</feature>
<gene>
    <name evidence="2" type="ORF">CVT25_002141</name>
</gene>
<keyword evidence="3" id="KW-1185">Reference proteome</keyword>
<dbReference type="Gene3D" id="3.60.10.10">
    <property type="entry name" value="Endonuclease/exonuclease/phosphatase"/>
    <property type="match status" value="1"/>
</dbReference>
<feature type="compositionally biased region" description="Low complexity" evidence="1">
    <location>
        <begin position="51"/>
        <end position="60"/>
    </location>
</feature>
<feature type="non-terminal residue" evidence="2">
    <location>
        <position position="1"/>
    </location>
</feature>
<dbReference type="AlphaFoldDB" id="A0A409XWC6"/>